<feature type="transmembrane region" description="Helical" evidence="3">
    <location>
        <begin position="12"/>
        <end position="29"/>
    </location>
</feature>
<evidence type="ECO:0000256" key="2">
    <source>
        <dbReference type="ARBA" id="ARBA00022842"/>
    </source>
</evidence>
<evidence type="ECO:0000313" key="6">
    <source>
        <dbReference type="Proteomes" id="UP000664844"/>
    </source>
</evidence>
<name>A0ABS3FQB1_9CYAN</name>
<feature type="transmembrane region" description="Helical" evidence="3">
    <location>
        <begin position="160"/>
        <end position="180"/>
    </location>
</feature>
<feature type="transmembrane region" description="Helical" evidence="3">
    <location>
        <begin position="126"/>
        <end position="148"/>
    </location>
</feature>
<dbReference type="Gene3D" id="1.20.1110.10">
    <property type="entry name" value="Calcium-transporting ATPase, transmembrane domain"/>
    <property type="match status" value="2"/>
</dbReference>
<feature type="domain" description="Cation-transporting P-type ATPase C-terminal" evidence="4">
    <location>
        <begin position="5"/>
        <end position="182"/>
    </location>
</feature>
<dbReference type="InterPro" id="IPR023298">
    <property type="entry name" value="ATPase_P-typ_TM_dom_sf"/>
</dbReference>
<keyword evidence="1" id="KW-0479">Metal-binding</keyword>
<dbReference type="InterPro" id="IPR006068">
    <property type="entry name" value="ATPase_P-typ_cation-transptr_C"/>
</dbReference>
<dbReference type="Proteomes" id="UP000664844">
    <property type="component" value="Unassembled WGS sequence"/>
</dbReference>
<dbReference type="RefSeq" id="WP_207087835.1">
    <property type="nucleotide sequence ID" value="NZ_JAFLQW010000253.1"/>
</dbReference>
<dbReference type="Pfam" id="PF00689">
    <property type="entry name" value="Cation_ATPase_C"/>
    <property type="match status" value="1"/>
</dbReference>
<reference evidence="5 6" key="1">
    <citation type="submission" date="2021-03" db="EMBL/GenBank/DDBJ databases">
        <title>Metabolic Capacity of the Antarctic Cyanobacterium Phormidium pseudopriestleyi that Sustains Oxygenic Photosynthesis in the Presence of Hydrogen Sulfide.</title>
        <authorList>
            <person name="Lumian J.E."/>
            <person name="Jungblut A.D."/>
            <person name="Dillon M.L."/>
            <person name="Hawes I."/>
            <person name="Doran P.T."/>
            <person name="Mackey T.J."/>
            <person name="Dick G.J."/>
            <person name="Grettenberger C.L."/>
            <person name="Sumner D.Y."/>
        </authorList>
    </citation>
    <scope>NUCLEOTIDE SEQUENCE [LARGE SCALE GENOMIC DNA]</scope>
    <source>
        <strain evidence="5 6">FRX01</strain>
    </source>
</reference>
<accession>A0ABS3FQB1</accession>
<sequence length="187" mass="20888">LGRYLPIEALQILWLNMLNSITMTVPLSFEPKSPRVMEKPPRNPTESLLSRDRIKRIVIVAIYNWIVIFGMFEWSFRTYPDQLPLARTIAVQSLVSGRIFYLLSISQLLPNLIAKMKGTLNSKVGASAIIGGIIGAIILQILFSQVPLLNRIFQTAPLDATQWLICLAAGLPMIPVALLVNRLDPPN</sequence>
<keyword evidence="3" id="KW-0812">Transmembrane</keyword>
<dbReference type="EMBL" id="JAFLQW010000253">
    <property type="protein sequence ID" value="MBO0349305.1"/>
    <property type="molecule type" value="Genomic_DNA"/>
</dbReference>
<evidence type="ECO:0000256" key="3">
    <source>
        <dbReference type="SAM" id="Phobius"/>
    </source>
</evidence>
<evidence type="ECO:0000256" key="1">
    <source>
        <dbReference type="ARBA" id="ARBA00022723"/>
    </source>
</evidence>
<comment type="caution">
    <text evidence="5">The sequence shown here is derived from an EMBL/GenBank/DDBJ whole genome shotgun (WGS) entry which is preliminary data.</text>
</comment>
<protein>
    <submittedName>
        <fullName evidence="5">Cation transporting ATPase C-terminal domain-containing protein</fullName>
    </submittedName>
</protein>
<organism evidence="5 6">
    <name type="scientific">Phormidium pseudopriestleyi FRX01</name>
    <dbReference type="NCBI Taxonomy" id="1759528"/>
    <lineage>
        <taxon>Bacteria</taxon>
        <taxon>Bacillati</taxon>
        <taxon>Cyanobacteriota</taxon>
        <taxon>Cyanophyceae</taxon>
        <taxon>Oscillatoriophycideae</taxon>
        <taxon>Oscillatoriales</taxon>
        <taxon>Oscillatoriaceae</taxon>
        <taxon>Phormidium</taxon>
    </lineage>
</organism>
<dbReference type="PANTHER" id="PTHR24093:SF506">
    <property type="entry name" value="CATION-TRANSPORTING ATPASE PMA1"/>
    <property type="match status" value="1"/>
</dbReference>
<keyword evidence="6" id="KW-1185">Reference proteome</keyword>
<keyword evidence="2" id="KW-0460">Magnesium</keyword>
<evidence type="ECO:0000313" key="5">
    <source>
        <dbReference type="EMBL" id="MBO0349305.1"/>
    </source>
</evidence>
<dbReference type="PANTHER" id="PTHR24093">
    <property type="entry name" value="CATION TRANSPORTING ATPASE"/>
    <property type="match status" value="1"/>
</dbReference>
<keyword evidence="3" id="KW-0472">Membrane</keyword>
<keyword evidence="3" id="KW-1133">Transmembrane helix</keyword>
<feature type="transmembrane region" description="Helical" evidence="3">
    <location>
        <begin position="57"/>
        <end position="76"/>
    </location>
</feature>
<gene>
    <name evidence="5" type="ORF">J0895_09335</name>
</gene>
<evidence type="ECO:0000259" key="4">
    <source>
        <dbReference type="Pfam" id="PF00689"/>
    </source>
</evidence>
<dbReference type="SUPFAM" id="SSF81665">
    <property type="entry name" value="Calcium ATPase, transmembrane domain M"/>
    <property type="match status" value="1"/>
</dbReference>
<proteinExistence type="predicted"/>
<feature type="transmembrane region" description="Helical" evidence="3">
    <location>
        <begin position="96"/>
        <end position="114"/>
    </location>
</feature>
<feature type="non-terminal residue" evidence="5">
    <location>
        <position position="1"/>
    </location>
</feature>